<gene>
    <name evidence="11 12" type="primary">thiM</name>
    <name evidence="12" type="ORF">GCM10008932_18520</name>
</gene>
<evidence type="ECO:0000313" key="12">
    <source>
        <dbReference type="EMBL" id="GAA0366719.1"/>
    </source>
</evidence>
<evidence type="ECO:0000256" key="3">
    <source>
        <dbReference type="ARBA" id="ARBA00004868"/>
    </source>
</evidence>
<evidence type="ECO:0000256" key="6">
    <source>
        <dbReference type="ARBA" id="ARBA00022741"/>
    </source>
</evidence>
<reference evidence="12 13" key="1">
    <citation type="journal article" date="2019" name="Int. J. Syst. Evol. Microbiol.">
        <title>The Global Catalogue of Microorganisms (GCM) 10K type strain sequencing project: providing services to taxonomists for standard genome sequencing and annotation.</title>
        <authorList>
            <consortium name="The Broad Institute Genomics Platform"/>
            <consortium name="The Broad Institute Genome Sequencing Center for Infectious Disease"/>
            <person name="Wu L."/>
            <person name="Ma J."/>
        </authorList>
    </citation>
    <scope>NUCLEOTIDE SEQUENCE [LARGE SCALE GENOMIC DNA]</scope>
    <source>
        <strain evidence="12 13">JCM 12662</strain>
    </source>
</reference>
<evidence type="ECO:0000256" key="1">
    <source>
        <dbReference type="ARBA" id="ARBA00001771"/>
    </source>
</evidence>
<dbReference type="PIRSF" id="PIRSF000513">
    <property type="entry name" value="Thz_kinase"/>
    <property type="match status" value="1"/>
</dbReference>
<evidence type="ECO:0000256" key="9">
    <source>
        <dbReference type="ARBA" id="ARBA00022842"/>
    </source>
</evidence>
<keyword evidence="9 11" id="KW-0460">Magnesium</keyword>
<dbReference type="HAMAP" id="MF_00228">
    <property type="entry name" value="Thz_kinase"/>
    <property type="match status" value="1"/>
</dbReference>
<evidence type="ECO:0000313" key="13">
    <source>
        <dbReference type="Proteomes" id="UP001501166"/>
    </source>
</evidence>
<keyword evidence="10 11" id="KW-0784">Thiamine biosynthesis</keyword>
<dbReference type="EMBL" id="BAAACW010000117">
    <property type="protein sequence ID" value="GAA0366719.1"/>
    <property type="molecule type" value="Genomic_DNA"/>
</dbReference>
<protein>
    <recommendedName>
        <fullName evidence="11">Hydroxyethylthiazole kinase</fullName>
        <ecNumber evidence="11">2.7.1.50</ecNumber>
    </recommendedName>
    <alternativeName>
        <fullName evidence="11">4-methyl-5-beta-hydroxyethylthiazole kinase</fullName>
        <shortName evidence="11">TH kinase</shortName>
        <shortName evidence="11">Thz kinase</shortName>
    </alternativeName>
</protein>
<dbReference type="PRINTS" id="PR01099">
    <property type="entry name" value="HYETHTZKNASE"/>
</dbReference>
<comment type="function">
    <text evidence="11">Catalyzes the phosphorylation of the hydroxyl group of 4-methyl-5-beta-hydroxyethylthiazole (THZ).</text>
</comment>
<dbReference type="Pfam" id="PF02110">
    <property type="entry name" value="HK"/>
    <property type="match status" value="1"/>
</dbReference>
<feature type="binding site" evidence="11">
    <location>
        <position position="163"/>
    </location>
    <ligand>
        <name>ATP</name>
        <dbReference type="ChEBI" id="CHEBI:30616"/>
    </ligand>
</feature>
<sequence length="268" mass="28381">MNPLLIESVRTENPLVHNMTNQVVANDVANTLLAIGASPIMAYAKEEVEDIVQVSKALVLNIGTITREVAESMKVAGKKANELGIPVVLDPVGVGATSFRQQIVKELFDDIQFTLIRGNSAEIARLAGVEWEARGVDAKEGTASREEMAQALAKEKECIVAISGKEDVISDGVQTVKVTNGHELLGRITGSGCMLSSVCGAFIGVNPTEAFQAVVTAHTAFAVSGEQAGKSSQVKGPGTFKPVFHDALAQVTAEDLSKEAKEETIEHE</sequence>
<dbReference type="NCBIfam" id="NF006830">
    <property type="entry name" value="PRK09355.1"/>
    <property type="match status" value="1"/>
</dbReference>
<keyword evidence="7 11" id="KW-0418">Kinase</keyword>
<feature type="binding site" evidence="11">
    <location>
        <position position="190"/>
    </location>
    <ligand>
        <name>substrate</name>
    </ligand>
</feature>
<dbReference type="InterPro" id="IPR000417">
    <property type="entry name" value="Hyethyz_kinase"/>
</dbReference>
<keyword evidence="4 11" id="KW-0808">Transferase</keyword>
<accession>A0ABN0XL88</accession>
<name>A0ABN0XL88_9LACT</name>
<dbReference type="RefSeq" id="WP_343755975.1">
    <property type="nucleotide sequence ID" value="NZ_BAAACW010000117.1"/>
</dbReference>
<dbReference type="Gene3D" id="3.40.1190.20">
    <property type="match status" value="1"/>
</dbReference>
<dbReference type="SUPFAM" id="SSF53613">
    <property type="entry name" value="Ribokinase-like"/>
    <property type="match status" value="1"/>
</dbReference>
<comment type="cofactor">
    <cofactor evidence="2 11">
        <name>Mg(2+)</name>
        <dbReference type="ChEBI" id="CHEBI:18420"/>
    </cofactor>
</comment>
<evidence type="ECO:0000256" key="2">
    <source>
        <dbReference type="ARBA" id="ARBA00001946"/>
    </source>
</evidence>
<keyword evidence="8 11" id="KW-0067">ATP-binding</keyword>
<evidence type="ECO:0000256" key="11">
    <source>
        <dbReference type="HAMAP-Rule" id="MF_00228"/>
    </source>
</evidence>
<keyword evidence="6 11" id="KW-0547">Nucleotide-binding</keyword>
<feature type="binding site" evidence="11">
    <location>
        <position position="41"/>
    </location>
    <ligand>
        <name>substrate</name>
    </ligand>
</feature>
<keyword evidence="13" id="KW-1185">Reference proteome</keyword>
<keyword evidence="5 11" id="KW-0479">Metal-binding</keyword>
<dbReference type="CDD" id="cd01170">
    <property type="entry name" value="THZ_kinase"/>
    <property type="match status" value="1"/>
</dbReference>
<evidence type="ECO:0000256" key="8">
    <source>
        <dbReference type="ARBA" id="ARBA00022840"/>
    </source>
</evidence>
<dbReference type="NCBIfam" id="TIGR00694">
    <property type="entry name" value="thiM"/>
    <property type="match status" value="1"/>
</dbReference>
<dbReference type="EC" id="2.7.1.50" evidence="11"/>
<evidence type="ECO:0000256" key="4">
    <source>
        <dbReference type="ARBA" id="ARBA00022679"/>
    </source>
</evidence>
<evidence type="ECO:0000256" key="7">
    <source>
        <dbReference type="ARBA" id="ARBA00022777"/>
    </source>
</evidence>
<feature type="binding site" evidence="11">
    <location>
        <position position="117"/>
    </location>
    <ligand>
        <name>ATP</name>
        <dbReference type="ChEBI" id="CHEBI:30616"/>
    </ligand>
</feature>
<dbReference type="GO" id="GO:0016301">
    <property type="term" value="F:kinase activity"/>
    <property type="evidence" value="ECO:0007669"/>
    <property type="project" value="UniProtKB-KW"/>
</dbReference>
<evidence type="ECO:0000256" key="10">
    <source>
        <dbReference type="ARBA" id="ARBA00022977"/>
    </source>
</evidence>
<comment type="similarity">
    <text evidence="11">Belongs to the Thz kinase family.</text>
</comment>
<comment type="catalytic activity">
    <reaction evidence="1 11">
        <text>5-(2-hydroxyethyl)-4-methylthiazole + ATP = 4-methyl-5-(2-phosphooxyethyl)-thiazole + ADP + H(+)</text>
        <dbReference type="Rhea" id="RHEA:24212"/>
        <dbReference type="ChEBI" id="CHEBI:15378"/>
        <dbReference type="ChEBI" id="CHEBI:17957"/>
        <dbReference type="ChEBI" id="CHEBI:30616"/>
        <dbReference type="ChEBI" id="CHEBI:58296"/>
        <dbReference type="ChEBI" id="CHEBI:456216"/>
        <dbReference type="EC" id="2.7.1.50"/>
    </reaction>
</comment>
<proteinExistence type="inferred from homology"/>
<comment type="pathway">
    <text evidence="3 11">Cofactor biosynthesis; thiamine diphosphate biosynthesis; 4-methyl-5-(2-phosphoethyl)-thiazole from 5-(2-hydroxyethyl)-4-methylthiazole: step 1/1.</text>
</comment>
<comment type="caution">
    <text evidence="12">The sequence shown here is derived from an EMBL/GenBank/DDBJ whole genome shotgun (WGS) entry which is preliminary data.</text>
</comment>
<evidence type="ECO:0000256" key="5">
    <source>
        <dbReference type="ARBA" id="ARBA00022723"/>
    </source>
</evidence>
<dbReference type="Proteomes" id="UP001501166">
    <property type="component" value="Unassembled WGS sequence"/>
</dbReference>
<organism evidence="12 13">
    <name type="scientific">Alkalibacterium iburiense</name>
    <dbReference type="NCBI Taxonomy" id="290589"/>
    <lineage>
        <taxon>Bacteria</taxon>
        <taxon>Bacillati</taxon>
        <taxon>Bacillota</taxon>
        <taxon>Bacilli</taxon>
        <taxon>Lactobacillales</taxon>
        <taxon>Carnobacteriaceae</taxon>
        <taxon>Alkalibacterium</taxon>
    </lineage>
</organism>
<dbReference type="InterPro" id="IPR029056">
    <property type="entry name" value="Ribokinase-like"/>
</dbReference>